<protein>
    <submittedName>
        <fullName evidence="2">Uncharacterized protein</fullName>
    </submittedName>
</protein>
<keyword evidence="1" id="KW-0732">Signal</keyword>
<accession>A0ABV4NTG2</accession>
<keyword evidence="3" id="KW-1185">Reference proteome</keyword>
<evidence type="ECO:0000256" key="1">
    <source>
        <dbReference type="SAM" id="SignalP"/>
    </source>
</evidence>
<dbReference type="EMBL" id="JBGMEK010000001">
    <property type="protein sequence ID" value="MFA0809396.1"/>
    <property type="molecule type" value="Genomic_DNA"/>
</dbReference>
<name>A0ABV4NTG2_9GAMM</name>
<gene>
    <name evidence="2" type="ORF">ACCI49_00570</name>
</gene>
<evidence type="ECO:0000313" key="3">
    <source>
        <dbReference type="Proteomes" id="UP001569428"/>
    </source>
</evidence>
<proteinExistence type="predicted"/>
<evidence type="ECO:0000313" key="2">
    <source>
        <dbReference type="EMBL" id="MFA0809396.1"/>
    </source>
</evidence>
<dbReference type="Proteomes" id="UP001569428">
    <property type="component" value="Unassembled WGS sequence"/>
</dbReference>
<feature type="signal peptide" evidence="1">
    <location>
        <begin position="1"/>
        <end position="23"/>
    </location>
</feature>
<dbReference type="RefSeq" id="WP_371837017.1">
    <property type="nucleotide sequence ID" value="NZ_JBGMEK010000001.1"/>
</dbReference>
<sequence length="398" mass="43788">MIKLIKYTTILLCAVLNSPIVNANFGFGPCCPPSVCGIIPCDSGCAGAAINQMGTNVSNSLTQLNSAHQNLTSAVQDSIDSMSDLGTDINDVLIQQNQDLLDGFSASTNRIELANLQALKSSEANTEHLVRSFVHALKEREVARAVSENNLIFGDASQPVSGESGAEQAEAIKRVNVQIKQLLEESTNGFMSYINDSNNTYSGAGIGQHQVNALKSISEFNNLASILTKDVLDQTDFQKLQVLIGLIVSQYPLANMELNSQYVDYELERKRHISMLGIVYSSLLIPATARTGLVSGEWKKYYHDTEENEEGYLGLQNLYDAEVNGRLTDPEWWASVLRLNQTGLEREKIFQMGLSLQMNERLSSISQSSNQLMAVLLANKSESYAKNLLKKYENTKSN</sequence>
<feature type="chain" id="PRO_5045572026" evidence="1">
    <location>
        <begin position="24"/>
        <end position="398"/>
    </location>
</feature>
<reference evidence="2 3" key="1">
    <citation type="submission" date="2024-08" db="EMBL/GenBank/DDBJ databases">
        <authorList>
            <person name="Ishaq N."/>
        </authorList>
    </citation>
    <scope>NUCLEOTIDE SEQUENCE [LARGE SCALE GENOMIC DNA]</scope>
    <source>
        <strain evidence="2 3">DSM 18651</strain>
    </source>
</reference>
<organism evidence="2 3">
    <name type="scientific">Microbulbifer epialgicus</name>
    <dbReference type="NCBI Taxonomy" id="393907"/>
    <lineage>
        <taxon>Bacteria</taxon>
        <taxon>Pseudomonadati</taxon>
        <taxon>Pseudomonadota</taxon>
        <taxon>Gammaproteobacteria</taxon>
        <taxon>Cellvibrionales</taxon>
        <taxon>Microbulbiferaceae</taxon>
        <taxon>Microbulbifer</taxon>
    </lineage>
</organism>
<comment type="caution">
    <text evidence="2">The sequence shown here is derived from an EMBL/GenBank/DDBJ whole genome shotgun (WGS) entry which is preliminary data.</text>
</comment>